<dbReference type="GO" id="GO:0006281">
    <property type="term" value="P:DNA repair"/>
    <property type="evidence" value="ECO:0007669"/>
    <property type="project" value="InterPro"/>
</dbReference>
<organism evidence="4 5">
    <name type="scientific">Kineococcus xinjiangensis</name>
    <dbReference type="NCBI Taxonomy" id="512762"/>
    <lineage>
        <taxon>Bacteria</taxon>
        <taxon>Bacillati</taxon>
        <taxon>Actinomycetota</taxon>
        <taxon>Actinomycetes</taxon>
        <taxon>Kineosporiales</taxon>
        <taxon>Kineosporiaceae</taxon>
        <taxon>Kineococcus</taxon>
    </lineage>
</organism>
<dbReference type="Proteomes" id="UP000239485">
    <property type="component" value="Unassembled WGS sequence"/>
</dbReference>
<name>A0A2S6IIZ4_9ACTN</name>
<feature type="transmembrane region" description="Helical" evidence="2">
    <location>
        <begin position="75"/>
        <end position="96"/>
    </location>
</feature>
<dbReference type="PANTHER" id="PTHR21180">
    <property type="entry name" value="ENDONUCLEASE/EXONUCLEASE/PHOSPHATASE FAMILY DOMAIN-CONTAINING PROTEIN 1"/>
    <property type="match status" value="1"/>
</dbReference>
<dbReference type="InterPro" id="IPR010994">
    <property type="entry name" value="RuvA_2-like"/>
</dbReference>
<dbReference type="GO" id="GO:0003677">
    <property type="term" value="F:DNA binding"/>
    <property type="evidence" value="ECO:0007669"/>
    <property type="project" value="InterPro"/>
</dbReference>
<dbReference type="InterPro" id="IPR051675">
    <property type="entry name" value="Endo/Exo/Phosphatase_dom_1"/>
</dbReference>
<feature type="compositionally biased region" description="Pro residues" evidence="1">
    <location>
        <begin position="21"/>
        <end position="33"/>
    </location>
</feature>
<evidence type="ECO:0000259" key="3">
    <source>
        <dbReference type="SMART" id="SM00278"/>
    </source>
</evidence>
<protein>
    <submittedName>
        <fullName evidence="4">Competence protein ComEA</fullName>
    </submittedName>
</protein>
<reference evidence="4 5" key="1">
    <citation type="submission" date="2018-02" db="EMBL/GenBank/DDBJ databases">
        <title>Genomic Encyclopedia of Archaeal and Bacterial Type Strains, Phase II (KMG-II): from individual species to whole genera.</title>
        <authorList>
            <person name="Goeker M."/>
        </authorList>
    </citation>
    <scope>NUCLEOTIDE SEQUENCE [LARGE SCALE GENOMIC DNA]</scope>
    <source>
        <strain evidence="4 5">DSM 22857</strain>
    </source>
</reference>
<dbReference type="SMART" id="SM00278">
    <property type="entry name" value="HhH1"/>
    <property type="match status" value="2"/>
</dbReference>
<dbReference type="PANTHER" id="PTHR21180:SF32">
    <property type="entry name" value="ENDONUCLEASE_EXONUCLEASE_PHOSPHATASE FAMILY DOMAIN-CONTAINING PROTEIN 1"/>
    <property type="match status" value="1"/>
</dbReference>
<keyword evidence="2" id="KW-0812">Transmembrane</keyword>
<comment type="caution">
    <text evidence="4">The sequence shown here is derived from an EMBL/GenBank/DDBJ whole genome shotgun (WGS) entry which is preliminary data.</text>
</comment>
<feature type="domain" description="Helix-hairpin-helix DNA-binding motif class 1" evidence="3">
    <location>
        <begin position="275"/>
        <end position="294"/>
    </location>
</feature>
<feature type="region of interest" description="Disordered" evidence="1">
    <location>
        <begin position="206"/>
        <end position="234"/>
    </location>
</feature>
<dbReference type="Pfam" id="PF12836">
    <property type="entry name" value="HHH_3"/>
    <property type="match status" value="1"/>
</dbReference>
<keyword evidence="2" id="KW-0472">Membrane</keyword>
<feature type="domain" description="Helix-hairpin-helix DNA-binding motif class 1" evidence="3">
    <location>
        <begin position="245"/>
        <end position="264"/>
    </location>
</feature>
<feature type="region of interest" description="Disordered" evidence="1">
    <location>
        <begin position="1"/>
        <end position="49"/>
    </location>
</feature>
<evidence type="ECO:0000313" key="4">
    <source>
        <dbReference type="EMBL" id="PPK94156.1"/>
    </source>
</evidence>
<keyword evidence="2" id="KW-1133">Transmembrane helix</keyword>
<dbReference type="GO" id="GO:0015627">
    <property type="term" value="C:type II protein secretion system complex"/>
    <property type="evidence" value="ECO:0007669"/>
    <property type="project" value="TreeGrafter"/>
</dbReference>
<evidence type="ECO:0000256" key="2">
    <source>
        <dbReference type="SAM" id="Phobius"/>
    </source>
</evidence>
<dbReference type="EMBL" id="PTJD01000008">
    <property type="protein sequence ID" value="PPK94156.1"/>
    <property type="molecule type" value="Genomic_DNA"/>
</dbReference>
<evidence type="ECO:0000313" key="5">
    <source>
        <dbReference type="Proteomes" id="UP000239485"/>
    </source>
</evidence>
<dbReference type="Gene3D" id="1.10.150.280">
    <property type="entry name" value="AF1531-like domain"/>
    <property type="match status" value="1"/>
</dbReference>
<dbReference type="InterPro" id="IPR003583">
    <property type="entry name" value="Hlx-hairpin-Hlx_DNA-bd_motif"/>
</dbReference>
<sequence length="297" mass="29605">MARRQLRAAALRREAAGGPDAPDPARPAPPRLQGPPGEAGRARHRAGPPPLQEELLLRVADRLPASVRLLPRRSAALGAVLLTAVAAVLVGARAGVTWPAAQPGPRGTSATALSATGAEAGAGQAGAPDGERQPTALAAVEVPPLEAVAPVVVHVVGRVARPGVVELPGGSRVAQALDAAGGAAPDADLGRLNLARVLVDGEQLHVPAPGEPAPGPPPGGSAAPGVPAAAGGPGQVLDLNTATVHDLDALPGVGPVLAERIVAWRGEHGRFSQVEQLGEVEGIGPKLLAGLRDLVRT</sequence>
<dbReference type="GO" id="GO:0015628">
    <property type="term" value="P:protein secretion by the type II secretion system"/>
    <property type="evidence" value="ECO:0007669"/>
    <property type="project" value="TreeGrafter"/>
</dbReference>
<dbReference type="SUPFAM" id="SSF47781">
    <property type="entry name" value="RuvA domain 2-like"/>
    <property type="match status" value="1"/>
</dbReference>
<keyword evidence="5" id="KW-1185">Reference proteome</keyword>
<proteinExistence type="predicted"/>
<dbReference type="Gene3D" id="3.10.560.10">
    <property type="entry name" value="Outer membrane lipoprotein wza domain like"/>
    <property type="match status" value="1"/>
</dbReference>
<accession>A0A2S6IIZ4</accession>
<dbReference type="InterPro" id="IPR019554">
    <property type="entry name" value="Soluble_ligand-bd"/>
</dbReference>
<dbReference type="AlphaFoldDB" id="A0A2S6IIZ4"/>
<gene>
    <name evidence="4" type="ORF">CLV92_10854</name>
</gene>
<evidence type="ECO:0000256" key="1">
    <source>
        <dbReference type="SAM" id="MobiDB-lite"/>
    </source>
</evidence>
<feature type="compositionally biased region" description="Pro residues" evidence="1">
    <location>
        <begin position="209"/>
        <end position="219"/>
    </location>
</feature>
<feature type="compositionally biased region" description="Low complexity" evidence="1">
    <location>
        <begin position="220"/>
        <end position="230"/>
    </location>
</feature>
<dbReference type="Pfam" id="PF10531">
    <property type="entry name" value="SLBB"/>
    <property type="match status" value="1"/>
</dbReference>